<evidence type="ECO:0000259" key="2">
    <source>
        <dbReference type="PROSITE" id="PS50975"/>
    </source>
</evidence>
<dbReference type="InterPro" id="IPR013651">
    <property type="entry name" value="ATP-grasp_RimK-type"/>
</dbReference>
<dbReference type="InterPro" id="IPR011761">
    <property type="entry name" value="ATP-grasp"/>
</dbReference>
<evidence type="ECO:0000313" key="3">
    <source>
        <dbReference type="EMBL" id="MDQ4214741.1"/>
    </source>
</evidence>
<gene>
    <name evidence="3" type="ORF">RBR11_12530</name>
</gene>
<evidence type="ECO:0000313" key="4">
    <source>
        <dbReference type="Proteomes" id="UP001230289"/>
    </source>
</evidence>
<keyword evidence="4" id="KW-1185">Reference proteome</keyword>
<dbReference type="EMBL" id="JAVFCB010000007">
    <property type="protein sequence ID" value="MDQ4214741.1"/>
    <property type="molecule type" value="Genomic_DNA"/>
</dbReference>
<dbReference type="PROSITE" id="PS50975">
    <property type="entry name" value="ATP_GRASP"/>
    <property type="match status" value="1"/>
</dbReference>
<dbReference type="Pfam" id="PF08443">
    <property type="entry name" value="RimK"/>
    <property type="match status" value="1"/>
</dbReference>
<dbReference type="PANTHER" id="PTHR21621">
    <property type="entry name" value="RIBOSOMAL PROTEIN S6 MODIFICATION PROTEIN"/>
    <property type="match status" value="1"/>
</dbReference>
<feature type="domain" description="ATP-grasp" evidence="2">
    <location>
        <begin position="134"/>
        <end position="311"/>
    </location>
</feature>
<proteinExistence type="predicted"/>
<dbReference type="SUPFAM" id="SSF56059">
    <property type="entry name" value="Glutathione synthetase ATP-binding domain-like"/>
    <property type="match status" value="1"/>
</dbReference>
<dbReference type="Gene3D" id="3.30.470.20">
    <property type="entry name" value="ATP-grasp fold, B domain"/>
    <property type="match status" value="1"/>
</dbReference>
<comment type="caution">
    <text evidence="3">The sequence shown here is derived from an EMBL/GenBank/DDBJ whole genome shotgun (WGS) entry which is preliminary data.</text>
</comment>
<dbReference type="RefSeq" id="WP_308489686.1">
    <property type="nucleotide sequence ID" value="NZ_JAVFCB010000007.1"/>
</dbReference>
<protein>
    <recommendedName>
        <fullName evidence="2">ATP-grasp domain-containing protein</fullName>
    </recommendedName>
</protein>
<sequence length="314" mass="34580">MNVVVWGVPSESPVALLLNALRDRNAEVTVLHPRRFAEQTVDVRVEAGELRGRIVDQGRSIDVRTVGGVYVRPIEPELLPELTGLPADHPQRRRARAVFEGLRAFSETAPSAADVRVANRLSSMASNMSKPFQAQTIRRHGFDTPETLLTDDPEEASEFLAAHPGAIYKSASGIRSIVSPFDPDADGERLRRIRWCPVQFQENVRGRDVRVHVIGDETYAAAVTSEATDYRYARAQTGEDATLSAFALPEDIVERCMSLATDLDLPFAGVDLKLADDGRVVCFEVNPSPGYPWYETAAGLPISDAIARWLMAAR</sequence>
<keyword evidence="1" id="KW-0547">Nucleotide-binding</keyword>
<reference evidence="3 4" key="1">
    <citation type="submission" date="2023-08" db="EMBL/GenBank/DDBJ databases">
        <title>Microbacterium sp. nov., isolated from a waste landfill.</title>
        <authorList>
            <person name="Wen W."/>
        </authorList>
    </citation>
    <scope>NUCLEOTIDE SEQUENCE [LARGE SCALE GENOMIC DNA]</scope>
    <source>
        <strain evidence="3 4">ASV81</strain>
    </source>
</reference>
<keyword evidence="1" id="KW-0067">ATP-binding</keyword>
<dbReference type="Proteomes" id="UP001230289">
    <property type="component" value="Unassembled WGS sequence"/>
</dbReference>
<accession>A0ABU0XHZ4</accession>
<name>A0ABU0XHZ4_9MICO</name>
<dbReference type="PANTHER" id="PTHR21621:SF0">
    <property type="entry name" value="BETA-CITRYLGLUTAMATE SYNTHASE B-RELATED"/>
    <property type="match status" value="1"/>
</dbReference>
<evidence type="ECO:0000256" key="1">
    <source>
        <dbReference type="PROSITE-ProRule" id="PRU00409"/>
    </source>
</evidence>
<organism evidence="3 4">
    <name type="scientific">Microbacterium capsulatum</name>
    <dbReference type="NCBI Taxonomy" id="3041921"/>
    <lineage>
        <taxon>Bacteria</taxon>
        <taxon>Bacillati</taxon>
        <taxon>Actinomycetota</taxon>
        <taxon>Actinomycetes</taxon>
        <taxon>Micrococcales</taxon>
        <taxon>Microbacteriaceae</taxon>
        <taxon>Microbacterium</taxon>
    </lineage>
</organism>